<organism evidence="1 2">
    <name type="scientific">Haloarcula marismortui ATCC 33799</name>
    <dbReference type="NCBI Taxonomy" id="662475"/>
    <lineage>
        <taxon>Archaea</taxon>
        <taxon>Methanobacteriati</taxon>
        <taxon>Methanobacteriota</taxon>
        <taxon>Stenosarchaea group</taxon>
        <taxon>Halobacteria</taxon>
        <taxon>Halobacteriales</taxon>
        <taxon>Haloarculaceae</taxon>
        <taxon>Haloarcula</taxon>
    </lineage>
</organism>
<keyword evidence="2" id="KW-1185">Reference proteome</keyword>
<name>M0JWG3_9EURY</name>
<dbReference type="AlphaFoldDB" id="M0JWG3"/>
<evidence type="ECO:0000313" key="2">
    <source>
        <dbReference type="Proteomes" id="UP000011687"/>
    </source>
</evidence>
<evidence type="ECO:0000313" key="1">
    <source>
        <dbReference type="EMBL" id="EMA12309.1"/>
    </source>
</evidence>
<protein>
    <submittedName>
        <fullName evidence="1">M20 peptidase</fullName>
    </submittedName>
</protein>
<dbReference type="EMBL" id="AOLS01000101">
    <property type="protein sequence ID" value="EMA12309.1"/>
    <property type="molecule type" value="Genomic_DNA"/>
</dbReference>
<accession>M0JWG3</accession>
<reference evidence="1 2" key="1">
    <citation type="journal article" date="2014" name="PLoS Genet.">
        <title>Phylogenetically driven sequencing of extremely halophilic archaea reveals strategies for static and dynamic osmo-response.</title>
        <authorList>
            <person name="Becker E.A."/>
            <person name="Seitzer P.M."/>
            <person name="Tritt A."/>
            <person name="Larsen D."/>
            <person name="Krusor M."/>
            <person name="Yao A.I."/>
            <person name="Wu D."/>
            <person name="Madern D."/>
            <person name="Eisen J.A."/>
            <person name="Darling A.E."/>
            <person name="Facciotti M.T."/>
        </authorList>
    </citation>
    <scope>NUCLEOTIDE SEQUENCE [LARGE SCALE GENOMIC DNA]</scope>
    <source>
        <strain evidence="1 2">ATCC 33799</strain>
    </source>
</reference>
<dbReference type="Proteomes" id="UP000011687">
    <property type="component" value="Unassembled WGS sequence"/>
</dbReference>
<comment type="caution">
    <text evidence="1">The sequence shown here is derived from an EMBL/GenBank/DDBJ whole genome shotgun (WGS) entry which is preliminary data.</text>
</comment>
<gene>
    <name evidence="1" type="ORF">C435_17939</name>
</gene>
<sequence>MLRNDGIPTVEFGFGTQTVHGADEYTTTEGLV</sequence>
<proteinExistence type="predicted"/>